<reference evidence="1 2" key="1">
    <citation type="journal article" date="2017" name="Environ. Microbiol.">
        <title>Decay of the glycolytic pathway and adaptation to intranuclear parasitism within Enterocytozoonidae microsporidia.</title>
        <authorList>
            <person name="Wiredu Boakye D."/>
            <person name="Jaroenlak P."/>
            <person name="Prachumwat A."/>
            <person name="Williams T.A."/>
            <person name="Bateman K.S."/>
            <person name="Itsathitphaisarn O."/>
            <person name="Sritunyalucksana K."/>
            <person name="Paszkiewicz K.H."/>
            <person name="Moore K.A."/>
            <person name="Stentiford G.D."/>
            <person name="Williams B.A."/>
        </authorList>
    </citation>
    <scope>NUCLEOTIDE SEQUENCE [LARGE SCALE GENOMIC DNA]</scope>
    <source>
        <strain evidence="2">canceri</strain>
    </source>
</reference>
<comment type="caution">
    <text evidence="1">The sequence shown here is derived from an EMBL/GenBank/DDBJ whole genome shotgun (WGS) entry which is preliminary data.</text>
</comment>
<sequence>MIDRETEDIYEGVYNINDYKEDEIEDKVSSLDRLNKLVTTTTGGFGTYQSNHSILTNKILYLF</sequence>
<dbReference type="VEuPathDB" id="MicrosporidiaDB:A0H76_808"/>
<dbReference type="EMBL" id="LTAI01000188">
    <property type="protein sequence ID" value="ORD99466.1"/>
    <property type="molecule type" value="Genomic_DNA"/>
</dbReference>
<dbReference type="Proteomes" id="UP000192501">
    <property type="component" value="Unassembled WGS sequence"/>
</dbReference>
<proteinExistence type="predicted"/>
<evidence type="ECO:0000313" key="1">
    <source>
        <dbReference type="EMBL" id="ORD99466.1"/>
    </source>
</evidence>
<dbReference type="AlphaFoldDB" id="A0A1X0QIA1"/>
<accession>A0A1X0QIA1</accession>
<name>A0A1X0QIA1_9MICR</name>
<evidence type="ECO:0000313" key="2">
    <source>
        <dbReference type="Proteomes" id="UP000192501"/>
    </source>
</evidence>
<organism evidence="1 2">
    <name type="scientific">Hepatospora eriocheir</name>
    <dbReference type="NCBI Taxonomy" id="1081669"/>
    <lineage>
        <taxon>Eukaryota</taxon>
        <taxon>Fungi</taxon>
        <taxon>Fungi incertae sedis</taxon>
        <taxon>Microsporidia</taxon>
        <taxon>Hepatosporidae</taxon>
        <taxon>Hepatospora</taxon>
    </lineage>
</organism>
<protein>
    <submittedName>
        <fullName evidence="1">Uncharacterized protein</fullName>
    </submittedName>
</protein>
<gene>
    <name evidence="1" type="ORF">A0H76_808</name>
</gene>